<dbReference type="InterPro" id="IPR048011">
    <property type="entry name" value="NTP-PPase_MazG-like_C"/>
</dbReference>
<reference evidence="6 7" key="1">
    <citation type="journal article" date="2012" name="Stand. Genomic Sci.">
        <title>Complete genome sequence of Marinomonas posidonica type strain (IVIA-Po-181(T)).</title>
        <authorList>
            <person name="Lucas-Elio P."/>
            <person name="Goodwin L."/>
            <person name="Woyke T."/>
            <person name="Pitluck S."/>
            <person name="Nolan M."/>
            <person name="Kyrpides N.C."/>
            <person name="Detter J.C."/>
            <person name="Copeland A."/>
            <person name="Lu M."/>
            <person name="Bruce D."/>
            <person name="Detter C."/>
            <person name="Tapia R."/>
            <person name="Han S."/>
            <person name="Land M.L."/>
            <person name="Ivanova N."/>
            <person name="Mikhailova N."/>
            <person name="Johnston A.W."/>
            <person name="Sanchez-Amat A."/>
        </authorList>
    </citation>
    <scope>NUCLEOTIDE SEQUENCE [LARGE SCALE GENOMIC DNA]</scope>
    <source>
        <strain evidence="7">CECT 7376 / NCIMB 14433 / IVIA-Po-181</strain>
    </source>
</reference>
<dbReference type="eggNOG" id="COG3956">
    <property type="taxonomic scope" value="Bacteria"/>
</dbReference>
<dbReference type="Proteomes" id="UP000009230">
    <property type="component" value="Chromosome"/>
</dbReference>
<dbReference type="PANTHER" id="PTHR30522">
    <property type="entry name" value="NUCLEOSIDE TRIPHOSPHATE PYROPHOSPHOHYDROLASE"/>
    <property type="match status" value="1"/>
</dbReference>
<accession>F6CY48</accession>
<dbReference type="InterPro" id="IPR011551">
    <property type="entry name" value="NTP_PyrPHydrolase_MazG"/>
</dbReference>
<dbReference type="GO" id="GO:0047693">
    <property type="term" value="F:ATP diphosphatase activity"/>
    <property type="evidence" value="ECO:0007669"/>
    <property type="project" value="UniProtKB-EC"/>
</dbReference>
<dbReference type="FunFam" id="1.10.287.1080:FF:000003">
    <property type="entry name" value="Nucleoside triphosphate pyrophosphohydrolase"/>
    <property type="match status" value="1"/>
</dbReference>
<evidence type="ECO:0000256" key="2">
    <source>
        <dbReference type="ARBA" id="ARBA00061115"/>
    </source>
</evidence>
<dbReference type="GO" id="GO:0046061">
    <property type="term" value="P:dATP catabolic process"/>
    <property type="evidence" value="ECO:0007669"/>
    <property type="project" value="TreeGrafter"/>
</dbReference>
<dbReference type="SUPFAM" id="SSF101386">
    <property type="entry name" value="all-alpha NTP pyrophosphatases"/>
    <property type="match status" value="2"/>
</dbReference>
<dbReference type="HOGENOM" id="CLU_038356_0_1_6"/>
<dbReference type="STRING" id="491952.Mar181_2649"/>
<protein>
    <recommendedName>
        <fullName evidence="4">Nucleoside triphosphate pyrophosphohydrolase</fullName>
        <ecNumber evidence="3">3.6.1.8</ecNumber>
    </recommendedName>
</protein>
<sequence length="268" mass="30941">MSEAIQRLQHLMTCLRDKEFGCAWDKQQTYQTIAPYTLEEAYEVIDAIERSDYDDLKDELGDLLFQVIFYSQIALEDDKFNFDDVVNGIVAKMLRRHPHIFPQGELSRFGEPNTLSEAEISVQWQAIKAQEKASKPKQSVLDDVPSSMPSMMQAVKLQQKASKFGFDWPDVMPVFAKIREELDELEEAIKAGEQEHIAEEMGDVLFAMTNLARHLDVSPDMALNKTNIKFRRRFARIETLLVAQNRKLTNCSLEELDRYWEQAKSEGL</sequence>
<dbReference type="GO" id="GO:0046052">
    <property type="term" value="P:UTP catabolic process"/>
    <property type="evidence" value="ECO:0007669"/>
    <property type="project" value="TreeGrafter"/>
</dbReference>
<evidence type="ECO:0000259" key="5">
    <source>
        <dbReference type="Pfam" id="PF03819"/>
    </source>
</evidence>
<comment type="similarity">
    <text evidence="2">Belongs to the nucleoside triphosphate pyrophosphohydrolase family.</text>
</comment>
<dbReference type="GO" id="GO:0046076">
    <property type="term" value="P:dTTP catabolic process"/>
    <property type="evidence" value="ECO:0007669"/>
    <property type="project" value="TreeGrafter"/>
</dbReference>
<dbReference type="PANTHER" id="PTHR30522:SF0">
    <property type="entry name" value="NUCLEOSIDE TRIPHOSPHATE PYROPHOSPHOHYDROLASE"/>
    <property type="match status" value="1"/>
</dbReference>
<dbReference type="RefSeq" id="WP_013797152.1">
    <property type="nucleotide sequence ID" value="NC_015559.1"/>
</dbReference>
<dbReference type="AlphaFoldDB" id="F6CY48"/>
<evidence type="ECO:0000256" key="3">
    <source>
        <dbReference type="ARBA" id="ARBA00066372"/>
    </source>
</evidence>
<dbReference type="InterPro" id="IPR048015">
    <property type="entry name" value="NTP-PPase_MazG-like_N"/>
</dbReference>
<dbReference type="InterPro" id="IPR004518">
    <property type="entry name" value="MazG-like_dom"/>
</dbReference>
<dbReference type="GO" id="GO:0006203">
    <property type="term" value="P:dGTP catabolic process"/>
    <property type="evidence" value="ECO:0007669"/>
    <property type="project" value="TreeGrafter"/>
</dbReference>
<feature type="domain" description="NTP pyrophosphohydrolase MazG-like" evidence="5">
    <location>
        <begin position="28"/>
        <end position="101"/>
    </location>
</feature>
<dbReference type="CDD" id="cd11529">
    <property type="entry name" value="NTP-PPase_MazG_Cterm"/>
    <property type="match status" value="1"/>
</dbReference>
<evidence type="ECO:0000313" key="7">
    <source>
        <dbReference type="Proteomes" id="UP000009230"/>
    </source>
</evidence>
<comment type="catalytic activity">
    <reaction evidence="1">
        <text>ATP + H2O = AMP + diphosphate + H(+)</text>
        <dbReference type="Rhea" id="RHEA:14245"/>
        <dbReference type="ChEBI" id="CHEBI:15377"/>
        <dbReference type="ChEBI" id="CHEBI:15378"/>
        <dbReference type="ChEBI" id="CHEBI:30616"/>
        <dbReference type="ChEBI" id="CHEBI:33019"/>
        <dbReference type="ChEBI" id="CHEBI:456215"/>
        <dbReference type="EC" id="3.6.1.8"/>
    </reaction>
</comment>
<evidence type="ECO:0000313" key="6">
    <source>
        <dbReference type="EMBL" id="AEF55680.1"/>
    </source>
</evidence>
<keyword evidence="7" id="KW-1185">Reference proteome</keyword>
<feature type="domain" description="NTP pyrophosphohydrolase MazG-like" evidence="5">
    <location>
        <begin position="176"/>
        <end position="233"/>
    </location>
</feature>
<evidence type="ECO:0000256" key="4">
    <source>
        <dbReference type="ARBA" id="ARBA00074799"/>
    </source>
</evidence>
<dbReference type="KEGG" id="mpc:Mar181_2649"/>
<dbReference type="EC" id="3.6.1.8" evidence="3"/>
<dbReference type="OrthoDB" id="9808939at2"/>
<dbReference type="GO" id="GO:0006950">
    <property type="term" value="P:response to stress"/>
    <property type="evidence" value="ECO:0007669"/>
    <property type="project" value="UniProtKB-ARBA"/>
</dbReference>
<dbReference type="GO" id="GO:0046047">
    <property type="term" value="P:TTP catabolic process"/>
    <property type="evidence" value="ECO:0007669"/>
    <property type="project" value="TreeGrafter"/>
</dbReference>
<dbReference type="GO" id="GO:0046081">
    <property type="term" value="P:dUTP catabolic process"/>
    <property type="evidence" value="ECO:0007669"/>
    <property type="project" value="TreeGrafter"/>
</dbReference>
<dbReference type="FunFam" id="1.10.287.1080:FF:000001">
    <property type="entry name" value="Nucleoside triphosphate pyrophosphohydrolase"/>
    <property type="match status" value="1"/>
</dbReference>
<dbReference type="NCBIfam" id="TIGR00444">
    <property type="entry name" value="mazG"/>
    <property type="match status" value="1"/>
</dbReference>
<dbReference type="EMBL" id="CP002771">
    <property type="protein sequence ID" value="AEF55680.1"/>
    <property type="molecule type" value="Genomic_DNA"/>
</dbReference>
<organism evidence="6 7">
    <name type="scientific">Marinomonas posidonica (strain CECT 7376 / NCIMB 14433 / IVIA-Po-181)</name>
    <dbReference type="NCBI Taxonomy" id="491952"/>
    <lineage>
        <taxon>Bacteria</taxon>
        <taxon>Pseudomonadati</taxon>
        <taxon>Pseudomonadota</taxon>
        <taxon>Gammaproteobacteria</taxon>
        <taxon>Oceanospirillales</taxon>
        <taxon>Oceanospirillaceae</taxon>
        <taxon>Marinomonas</taxon>
    </lineage>
</organism>
<dbReference type="NCBIfam" id="NF007113">
    <property type="entry name" value="PRK09562.1"/>
    <property type="match status" value="1"/>
</dbReference>
<evidence type="ECO:0000256" key="1">
    <source>
        <dbReference type="ARBA" id="ARBA00052141"/>
    </source>
</evidence>
<name>F6CY48_MARPP</name>
<gene>
    <name evidence="6" type="ordered locus">Mar181_2649</name>
</gene>
<proteinExistence type="inferred from homology"/>
<dbReference type="Pfam" id="PF03819">
    <property type="entry name" value="MazG"/>
    <property type="match status" value="2"/>
</dbReference>
<dbReference type="Gene3D" id="1.10.287.1080">
    <property type="entry name" value="MazG-like"/>
    <property type="match status" value="2"/>
</dbReference>
<dbReference type="CDD" id="cd11528">
    <property type="entry name" value="NTP-PPase_MazG_Nterm"/>
    <property type="match status" value="1"/>
</dbReference>